<comment type="function">
    <text evidence="5">One of two assembly initiator proteins, it binds directly to the 5'-end of the 23S rRNA, where it nucleates assembly of the 50S subunit.</text>
</comment>
<evidence type="ECO:0000256" key="1">
    <source>
        <dbReference type="ARBA" id="ARBA00010618"/>
    </source>
</evidence>
<comment type="caution">
    <text evidence="8">The sequence shown here is derived from an EMBL/GenBank/DDBJ whole genome shotgun (WGS) entry which is preliminary data.</text>
</comment>
<dbReference type="NCBIfam" id="TIGR01079">
    <property type="entry name" value="rplX_bact"/>
    <property type="match status" value="1"/>
</dbReference>
<dbReference type="InterPro" id="IPR003256">
    <property type="entry name" value="Ribosomal_uL24"/>
</dbReference>
<evidence type="ECO:0000313" key="8">
    <source>
        <dbReference type="EMBL" id="MEJ8852008.1"/>
    </source>
</evidence>
<dbReference type="RefSeq" id="WP_340347856.1">
    <property type="nucleotide sequence ID" value="NZ_JBBKZT010000030.1"/>
</dbReference>
<reference evidence="8 9" key="1">
    <citation type="submission" date="2024-03" db="EMBL/GenBank/DDBJ databases">
        <title>Novel species of the genus Variovorax.</title>
        <authorList>
            <person name="Liu Q."/>
            <person name="Xin Y.-H."/>
        </authorList>
    </citation>
    <scope>NUCLEOTIDE SEQUENCE [LARGE SCALE GENOMIC DNA]</scope>
    <source>
        <strain evidence="8 9">KACC 18900</strain>
    </source>
</reference>
<dbReference type="CDD" id="cd06089">
    <property type="entry name" value="KOW_RPL26"/>
    <property type="match status" value="1"/>
</dbReference>
<dbReference type="SUPFAM" id="SSF50104">
    <property type="entry name" value="Translation proteins SH3-like domain"/>
    <property type="match status" value="1"/>
</dbReference>
<dbReference type="Proteomes" id="UP001385892">
    <property type="component" value="Unassembled WGS sequence"/>
</dbReference>
<dbReference type="InterPro" id="IPR008991">
    <property type="entry name" value="Translation_prot_SH3-like_sf"/>
</dbReference>
<dbReference type="SMART" id="SM00739">
    <property type="entry name" value="KOW"/>
    <property type="match status" value="1"/>
</dbReference>
<evidence type="ECO:0000256" key="5">
    <source>
        <dbReference type="HAMAP-Rule" id="MF_01326"/>
    </source>
</evidence>
<keyword evidence="9" id="KW-1185">Reference proteome</keyword>
<gene>
    <name evidence="5 8" type="primary">rplX</name>
    <name evidence="8" type="ORF">WKW82_35640</name>
</gene>
<comment type="function">
    <text evidence="5">One of the proteins that surrounds the polypeptide exit tunnel on the outside of the subunit.</text>
</comment>
<dbReference type="InterPro" id="IPR014722">
    <property type="entry name" value="Rib_uL2_dom2"/>
</dbReference>
<dbReference type="PANTHER" id="PTHR12903">
    <property type="entry name" value="MITOCHONDRIAL RIBOSOMAL PROTEIN L24"/>
    <property type="match status" value="1"/>
</dbReference>
<evidence type="ECO:0000256" key="6">
    <source>
        <dbReference type="RuleBase" id="RU003477"/>
    </source>
</evidence>
<comment type="similarity">
    <text evidence="1 5 6">Belongs to the universal ribosomal protein uL24 family.</text>
</comment>
<name>A0ABU8WZ28_9BURK</name>
<evidence type="ECO:0000256" key="2">
    <source>
        <dbReference type="ARBA" id="ARBA00022980"/>
    </source>
</evidence>
<protein>
    <recommendedName>
        <fullName evidence="4 5">Large ribosomal subunit protein uL24</fullName>
    </recommendedName>
</protein>
<evidence type="ECO:0000256" key="3">
    <source>
        <dbReference type="ARBA" id="ARBA00023274"/>
    </source>
</evidence>
<keyword evidence="2 5" id="KW-0689">Ribosomal protein</keyword>
<dbReference type="InterPro" id="IPR005824">
    <property type="entry name" value="KOW"/>
</dbReference>
<dbReference type="HAMAP" id="MF_01326_B">
    <property type="entry name" value="Ribosomal_uL24_B"/>
    <property type="match status" value="1"/>
</dbReference>
<dbReference type="InterPro" id="IPR057264">
    <property type="entry name" value="Ribosomal_uL24_C"/>
</dbReference>
<organism evidence="8 9">
    <name type="scientific">Variovorax rhizosphaerae</name>
    <dbReference type="NCBI Taxonomy" id="1836200"/>
    <lineage>
        <taxon>Bacteria</taxon>
        <taxon>Pseudomonadati</taxon>
        <taxon>Pseudomonadota</taxon>
        <taxon>Betaproteobacteria</taxon>
        <taxon>Burkholderiales</taxon>
        <taxon>Comamonadaceae</taxon>
        <taxon>Variovorax</taxon>
    </lineage>
</organism>
<sequence>MNKICTGDQVIVLAGRDKGKRGVVSSRKDDSHLLVDGINIVKKHAKPNPMKGTTGGIVEKTMPIHQSNVAIFNAATGKADRVGIKVTDGKRVRVYKSSGEEIKIA</sequence>
<proteinExistence type="inferred from homology"/>
<dbReference type="EMBL" id="JBBKZT010000030">
    <property type="protein sequence ID" value="MEJ8852008.1"/>
    <property type="molecule type" value="Genomic_DNA"/>
</dbReference>
<dbReference type="InterPro" id="IPR005825">
    <property type="entry name" value="Ribosomal_uL24_CS"/>
</dbReference>
<comment type="subunit">
    <text evidence="5">Part of the 50S ribosomal subunit.</text>
</comment>
<dbReference type="PROSITE" id="PS01108">
    <property type="entry name" value="RIBOSOMAL_L24"/>
    <property type="match status" value="1"/>
</dbReference>
<feature type="domain" description="KOW" evidence="7">
    <location>
        <begin position="3"/>
        <end position="30"/>
    </location>
</feature>
<evidence type="ECO:0000313" key="9">
    <source>
        <dbReference type="Proteomes" id="UP001385892"/>
    </source>
</evidence>
<keyword evidence="5" id="KW-0699">rRNA-binding</keyword>
<dbReference type="GO" id="GO:0005840">
    <property type="term" value="C:ribosome"/>
    <property type="evidence" value="ECO:0007669"/>
    <property type="project" value="UniProtKB-KW"/>
</dbReference>
<dbReference type="Pfam" id="PF17136">
    <property type="entry name" value="ribosomal_L24"/>
    <property type="match status" value="1"/>
</dbReference>
<dbReference type="InterPro" id="IPR041988">
    <property type="entry name" value="Ribosomal_uL24_KOW"/>
</dbReference>
<keyword evidence="5" id="KW-0694">RNA-binding</keyword>
<accession>A0ABU8WZ28</accession>
<dbReference type="Pfam" id="PF00467">
    <property type="entry name" value="KOW"/>
    <property type="match status" value="1"/>
</dbReference>
<keyword evidence="3 5" id="KW-0687">Ribonucleoprotein</keyword>
<dbReference type="Gene3D" id="2.30.30.30">
    <property type="match status" value="1"/>
</dbReference>
<evidence type="ECO:0000256" key="4">
    <source>
        <dbReference type="ARBA" id="ARBA00035206"/>
    </source>
</evidence>
<evidence type="ECO:0000259" key="7">
    <source>
        <dbReference type="SMART" id="SM00739"/>
    </source>
</evidence>